<sequence>CGPDAIIDTSNYQRILEHMAAHILFDLVRLQPTTEPCGLCLCPAPQCQMVLRNIRGADRGQSIDHQRSSCPNLKQDQRSSYARAAESTEASPCSNVPLPCPLCNRIIWHYNLALHFQNSHNLRSPQEYPKNYGADIISEAEKSKMRLIWEKIKNPKKVKPKGRKSTKSTLSISEAHSLRLALRYLSFFVQFLSSLD</sequence>
<reference evidence="2 3" key="1">
    <citation type="journal article" date="2019" name="Nat. Ecol. Evol.">
        <title>Megaphylogeny resolves global patterns of mushroom evolution.</title>
        <authorList>
            <person name="Varga T."/>
            <person name="Krizsan K."/>
            <person name="Foldi C."/>
            <person name="Dima B."/>
            <person name="Sanchez-Garcia M."/>
            <person name="Sanchez-Ramirez S."/>
            <person name="Szollosi G.J."/>
            <person name="Szarkandi J.G."/>
            <person name="Papp V."/>
            <person name="Albert L."/>
            <person name="Andreopoulos W."/>
            <person name="Angelini C."/>
            <person name="Antonin V."/>
            <person name="Barry K.W."/>
            <person name="Bougher N.L."/>
            <person name="Buchanan P."/>
            <person name="Buyck B."/>
            <person name="Bense V."/>
            <person name="Catcheside P."/>
            <person name="Chovatia M."/>
            <person name="Cooper J."/>
            <person name="Damon W."/>
            <person name="Desjardin D."/>
            <person name="Finy P."/>
            <person name="Geml J."/>
            <person name="Haridas S."/>
            <person name="Hughes K."/>
            <person name="Justo A."/>
            <person name="Karasinski D."/>
            <person name="Kautmanova I."/>
            <person name="Kiss B."/>
            <person name="Kocsube S."/>
            <person name="Kotiranta H."/>
            <person name="LaButti K.M."/>
            <person name="Lechner B.E."/>
            <person name="Liimatainen K."/>
            <person name="Lipzen A."/>
            <person name="Lukacs Z."/>
            <person name="Mihaltcheva S."/>
            <person name="Morgado L.N."/>
            <person name="Niskanen T."/>
            <person name="Noordeloos M.E."/>
            <person name="Ohm R.A."/>
            <person name="Ortiz-Santana B."/>
            <person name="Ovrebo C."/>
            <person name="Racz N."/>
            <person name="Riley R."/>
            <person name="Savchenko A."/>
            <person name="Shiryaev A."/>
            <person name="Soop K."/>
            <person name="Spirin V."/>
            <person name="Szebenyi C."/>
            <person name="Tomsovsky M."/>
            <person name="Tulloss R.E."/>
            <person name="Uehling J."/>
            <person name="Grigoriev I.V."/>
            <person name="Vagvolgyi C."/>
            <person name="Papp T."/>
            <person name="Martin F.M."/>
            <person name="Miettinen O."/>
            <person name="Hibbett D.S."/>
            <person name="Nagy L.G."/>
        </authorList>
    </citation>
    <scope>NUCLEOTIDE SEQUENCE [LARGE SCALE GENOMIC DNA]</scope>
    <source>
        <strain evidence="2 3">CBS 962.96</strain>
    </source>
</reference>
<gene>
    <name evidence="2" type="ORF">K435DRAFT_695989</name>
</gene>
<feature type="non-terminal residue" evidence="2">
    <location>
        <position position="1"/>
    </location>
</feature>
<keyword evidence="3" id="KW-1185">Reference proteome</keyword>
<dbReference type="EMBL" id="ML179920">
    <property type="protein sequence ID" value="THU80279.1"/>
    <property type="molecule type" value="Genomic_DNA"/>
</dbReference>
<feature type="compositionally biased region" description="Polar residues" evidence="1">
    <location>
        <begin position="68"/>
        <end position="78"/>
    </location>
</feature>
<evidence type="ECO:0000313" key="2">
    <source>
        <dbReference type="EMBL" id="THU80279.1"/>
    </source>
</evidence>
<evidence type="ECO:0000313" key="3">
    <source>
        <dbReference type="Proteomes" id="UP000297245"/>
    </source>
</evidence>
<dbReference type="Proteomes" id="UP000297245">
    <property type="component" value="Unassembled WGS sequence"/>
</dbReference>
<protein>
    <submittedName>
        <fullName evidence="2">Uncharacterized protein</fullName>
    </submittedName>
</protein>
<feature type="compositionally biased region" description="Basic and acidic residues" evidence="1">
    <location>
        <begin position="58"/>
        <end position="67"/>
    </location>
</feature>
<organism evidence="2 3">
    <name type="scientific">Dendrothele bispora (strain CBS 962.96)</name>
    <dbReference type="NCBI Taxonomy" id="1314807"/>
    <lineage>
        <taxon>Eukaryota</taxon>
        <taxon>Fungi</taxon>
        <taxon>Dikarya</taxon>
        <taxon>Basidiomycota</taxon>
        <taxon>Agaricomycotina</taxon>
        <taxon>Agaricomycetes</taxon>
        <taxon>Agaricomycetidae</taxon>
        <taxon>Agaricales</taxon>
        <taxon>Agaricales incertae sedis</taxon>
        <taxon>Dendrothele</taxon>
    </lineage>
</organism>
<feature type="region of interest" description="Disordered" evidence="1">
    <location>
        <begin position="58"/>
        <end position="78"/>
    </location>
</feature>
<dbReference type="OrthoDB" id="2953545at2759"/>
<dbReference type="AlphaFoldDB" id="A0A4S8KWH0"/>
<proteinExistence type="predicted"/>
<name>A0A4S8KWH0_DENBC</name>
<evidence type="ECO:0000256" key="1">
    <source>
        <dbReference type="SAM" id="MobiDB-lite"/>
    </source>
</evidence>
<accession>A0A4S8KWH0</accession>